<evidence type="ECO:0000259" key="5">
    <source>
        <dbReference type="SMART" id="SM00646"/>
    </source>
</evidence>
<accession>A0A7S7SNF2</accession>
<evidence type="ECO:0000256" key="4">
    <source>
        <dbReference type="SAM" id="MobiDB-lite"/>
    </source>
</evidence>
<dbReference type="Gene3D" id="2.60.40.3500">
    <property type="match status" value="1"/>
</dbReference>
<feature type="domain" description="MurNAc-LAA" evidence="5">
    <location>
        <begin position="300"/>
        <end position="451"/>
    </location>
</feature>
<dbReference type="SMART" id="SM00646">
    <property type="entry name" value="Ami_3"/>
    <property type="match status" value="1"/>
</dbReference>
<sequence>MTSVRFWSLSQATRVALEVSSEVKYKFEKLTNPDRLFVDLSETRMRLNDKAFYTVKVGDKLVKQIRVAQKDPRVMRIVLDLEGPVEQEISVLTNPTRIIIEVRPSGSKASETTITQSRTGVEKIDVPVKEEPRPEPVRTAAAKPPVVERPEPVKSSPPPPAPTQARTVSTPTGKTAGKQVTMAAATPAEPPKTVEPEPAPPEPVIPPSSNAPDETPKPARPNSTGGRSLTRALGLKVERVVIDPGHGGHDHGTTGPTGLTEKDLVLDVSLRLGALIEQRMGSQVIYTRSNDTYVGLEERAVLANKNRADLFLSIHANATSYRNISGAEVYYLNFTTSKEATEVAARENAGAGKSVFELRELIQKIALKDRLEESREFATRVQASLASTWSKMDSTAQNRGVKKAPFVVLIGASMPSVLAEIGFISNPRDEALLRKPDQRQRLAEALFKGIQQYAESLGQGTQGGGFSRTFHAIRSQPLGRSRHDRVKHHAVAAAVLCLIQRIVGGSDQQLGVRGQGRHHGAGAKAGGDAHVLTAQAERRGFDGHPQPFRMRDQPGIFRAGHNHQKLFAAVPAKRIVGTNATAHTPRGFAQRGVAGKMPILVVDPLEVIEIQHDDTQRAALAGSANHFPVENLQNRGAIPGTGQPVACSLDAQRFLCPHQFSLQIDDPPPRAQPYFQFVLVERLDHVVVGARAQPLDNVLAQCA</sequence>
<feature type="compositionally biased region" description="Polar residues" evidence="4">
    <location>
        <begin position="107"/>
        <end position="119"/>
    </location>
</feature>
<dbReference type="AlphaFoldDB" id="A0A7S7SNF2"/>
<evidence type="ECO:0000256" key="2">
    <source>
        <dbReference type="ARBA" id="ARBA00011901"/>
    </source>
</evidence>
<dbReference type="InterPro" id="IPR002508">
    <property type="entry name" value="MurNAc-LAA_cat"/>
</dbReference>
<dbReference type="KEGG" id="pfer:IRI77_13230"/>
<reference evidence="6 7" key="1">
    <citation type="submission" date="2020-10" db="EMBL/GenBank/DDBJ databases">
        <title>Complete genome sequence of Paludibaculum fermentans P105T, a facultatively anaerobic acidobacterium capable of dissimilatory Fe(III) reduction.</title>
        <authorList>
            <person name="Dedysh S.N."/>
            <person name="Beletsky A.V."/>
            <person name="Kulichevskaya I.S."/>
            <person name="Mardanov A.V."/>
            <person name="Ravin N.V."/>
        </authorList>
    </citation>
    <scope>NUCLEOTIDE SEQUENCE [LARGE SCALE GENOMIC DNA]</scope>
    <source>
        <strain evidence="6 7">P105</strain>
    </source>
</reference>
<protein>
    <recommendedName>
        <fullName evidence="2">N-acetylmuramoyl-L-alanine amidase</fullName>
        <ecNumber evidence="2">3.5.1.28</ecNumber>
    </recommendedName>
</protein>
<dbReference type="SUPFAM" id="SSF53187">
    <property type="entry name" value="Zn-dependent exopeptidases"/>
    <property type="match status" value="1"/>
</dbReference>
<evidence type="ECO:0000313" key="6">
    <source>
        <dbReference type="EMBL" id="QOY90863.1"/>
    </source>
</evidence>
<dbReference type="InterPro" id="IPR050695">
    <property type="entry name" value="N-acetylmuramoyl_amidase_3"/>
</dbReference>
<dbReference type="PANTHER" id="PTHR30404">
    <property type="entry name" value="N-ACETYLMURAMOYL-L-ALANINE AMIDASE"/>
    <property type="match status" value="1"/>
</dbReference>
<dbReference type="EMBL" id="CP063849">
    <property type="protein sequence ID" value="QOY90863.1"/>
    <property type="molecule type" value="Genomic_DNA"/>
</dbReference>
<dbReference type="InterPro" id="IPR021731">
    <property type="entry name" value="AMIN_dom"/>
</dbReference>
<evidence type="ECO:0000313" key="7">
    <source>
        <dbReference type="Proteomes" id="UP000593892"/>
    </source>
</evidence>
<evidence type="ECO:0000256" key="3">
    <source>
        <dbReference type="ARBA" id="ARBA00022801"/>
    </source>
</evidence>
<dbReference type="Pfam" id="PF01520">
    <property type="entry name" value="Amidase_3"/>
    <property type="match status" value="1"/>
</dbReference>
<dbReference type="CDD" id="cd02696">
    <property type="entry name" value="MurNAc-LAA"/>
    <property type="match status" value="1"/>
</dbReference>
<name>A0A7S7SNF2_PALFE</name>
<evidence type="ECO:0000256" key="1">
    <source>
        <dbReference type="ARBA" id="ARBA00001561"/>
    </source>
</evidence>
<gene>
    <name evidence="6" type="ORF">IRI77_13230</name>
</gene>
<organism evidence="6 7">
    <name type="scientific">Paludibaculum fermentans</name>
    <dbReference type="NCBI Taxonomy" id="1473598"/>
    <lineage>
        <taxon>Bacteria</taxon>
        <taxon>Pseudomonadati</taxon>
        <taxon>Acidobacteriota</taxon>
        <taxon>Terriglobia</taxon>
        <taxon>Bryobacterales</taxon>
        <taxon>Bryobacteraceae</taxon>
        <taxon>Paludibaculum</taxon>
    </lineage>
</organism>
<comment type="catalytic activity">
    <reaction evidence="1">
        <text>Hydrolyzes the link between N-acetylmuramoyl residues and L-amino acid residues in certain cell-wall glycopeptides.</text>
        <dbReference type="EC" id="3.5.1.28"/>
    </reaction>
</comment>
<dbReference type="FunFam" id="3.40.630.40:FF:000005">
    <property type="entry name" value="N-acetylmuramoyl-L-alanine amidase (AmiA)"/>
    <property type="match status" value="1"/>
</dbReference>
<dbReference type="Gene3D" id="3.40.630.40">
    <property type="entry name" value="Zn-dependent exopeptidases"/>
    <property type="match status" value="1"/>
</dbReference>
<keyword evidence="7" id="KW-1185">Reference proteome</keyword>
<dbReference type="Proteomes" id="UP000593892">
    <property type="component" value="Chromosome"/>
</dbReference>
<dbReference type="GO" id="GO:0009253">
    <property type="term" value="P:peptidoglycan catabolic process"/>
    <property type="evidence" value="ECO:0007669"/>
    <property type="project" value="InterPro"/>
</dbReference>
<dbReference type="GO" id="GO:0030288">
    <property type="term" value="C:outer membrane-bounded periplasmic space"/>
    <property type="evidence" value="ECO:0007669"/>
    <property type="project" value="TreeGrafter"/>
</dbReference>
<feature type="compositionally biased region" description="Pro residues" evidence="4">
    <location>
        <begin position="197"/>
        <end position="206"/>
    </location>
</feature>
<dbReference type="PANTHER" id="PTHR30404:SF0">
    <property type="entry name" value="N-ACETYLMURAMOYL-L-ALANINE AMIDASE AMIC"/>
    <property type="match status" value="1"/>
</dbReference>
<dbReference type="EC" id="3.5.1.28" evidence="2"/>
<dbReference type="Pfam" id="PF11741">
    <property type="entry name" value="AMIN"/>
    <property type="match status" value="1"/>
</dbReference>
<feature type="compositionally biased region" description="Basic and acidic residues" evidence="4">
    <location>
        <begin position="120"/>
        <end position="136"/>
    </location>
</feature>
<keyword evidence="3" id="KW-0378">Hydrolase</keyword>
<dbReference type="GO" id="GO:0008745">
    <property type="term" value="F:N-acetylmuramoyl-L-alanine amidase activity"/>
    <property type="evidence" value="ECO:0007669"/>
    <property type="project" value="UniProtKB-EC"/>
</dbReference>
<proteinExistence type="predicted"/>
<feature type="region of interest" description="Disordered" evidence="4">
    <location>
        <begin position="103"/>
        <end position="229"/>
    </location>
</feature>